<sequence>MATYALQIAGLVLGGVGMVGTLAVTIMPQWRVSAFIGSNIVVFENFWEGLWMNCVRQANIRMQCKVYDSLLALSPDLQASRGLMCAASVLSFLAFMTAVLGMKCTRCSSNEKAKAYLLGTSGILFILTGIFVLIPVCWTANIIIRDFYNPAIHVGQKRELGAALFLGWASTAVLFIAGGLLCGFCCCNRKKQRHGYPVPGYCVPHTEKRRNLTVFSKTSTSYV</sequence>
<dbReference type="PRINTS" id="PR01077">
    <property type="entry name" value="CLAUDIN"/>
</dbReference>
<accession>A0A9X9LN10</accession>
<dbReference type="GO" id="GO:0005198">
    <property type="term" value="F:structural molecule activity"/>
    <property type="evidence" value="ECO:0007669"/>
    <property type="project" value="InterPro"/>
</dbReference>
<comment type="subcellular location">
    <subcellularLocation>
        <location evidence="8">Cell junction</location>
        <location evidence="8">Tight junction</location>
    </subcellularLocation>
    <subcellularLocation>
        <location evidence="8">Cell membrane</location>
        <topology evidence="8">Multi-pass membrane protein</topology>
    </subcellularLocation>
</comment>
<evidence type="ECO:0000256" key="2">
    <source>
        <dbReference type="ARBA" id="ARBA00022427"/>
    </source>
</evidence>
<dbReference type="Gene3D" id="1.20.140.150">
    <property type="match status" value="1"/>
</dbReference>
<name>A0A9X9LN10_GULGU</name>
<keyword evidence="4 8" id="KW-0812">Transmembrane</keyword>
<evidence type="ECO:0000256" key="5">
    <source>
        <dbReference type="ARBA" id="ARBA00022949"/>
    </source>
</evidence>
<evidence type="ECO:0000256" key="8">
    <source>
        <dbReference type="RuleBase" id="RU060637"/>
    </source>
</evidence>
<evidence type="ECO:0000256" key="4">
    <source>
        <dbReference type="ARBA" id="ARBA00022692"/>
    </source>
</evidence>
<reference evidence="9 10" key="1">
    <citation type="submission" date="2018-10" db="EMBL/GenBank/DDBJ databases">
        <authorList>
            <person name="Ekblom R."/>
            <person name="Jareborg N."/>
        </authorList>
    </citation>
    <scope>NUCLEOTIDE SEQUENCE [LARGE SCALE GENOMIC DNA]</scope>
    <source>
        <tissue evidence="9">Muscle</tissue>
    </source>
</reference>
<feature type="transmembrane region" description="Helical" evidence="8">
    <location>
        <begin position="123"/>
        <end position="144"/>
    </location>
</feature>
<keyword evidence="2 8" id="KW-0796">Tight junction</keyword>
<comment type="similarity">
    <text evidence="1 8">Belongs to the claudin family.</text>
</comment>
<keyword evidence="6 8" id="KW-1133">Transmembrane helix</keyword>
<feature type="transmembrane region" description="Helical" evidence="8">
    <location>
        <begin position="164"/>
        <end position="187"/>
    </location>
</feature>
<dbReference type="Proteomes" id="UP000269945">
    <property type="component" value="Unassembled WGS sequence"/>
</dbReference>
<dbReference type="InterPro" id="IPR004031">
    <property type="entry name" value="PMP22/EMP/MP20/Claudin"/>
</dbReference>
<keyword evidence="10" id="KW-1185">Reference proteome</keyword>
<dbReference type="EMBL" id="CYRY02008610">
    <property type="protein sequence ID" value="VCW77277.1"/>
    <property type="molecule type" value="Genomic_DNA"/>
</dbReference>
<evidence type="ECO:0000256" key="6">
    <source>
        <dbReference type="ARBA" id="ARBA00022989"/>
    </source>
</evidence>
<organism evidence="9 10">
    <name type="scientific">Gulo gulo</name>
    <name type="common">Wolverine</name>
    <name type="synonym">Gluton</name>
    <dbReference type="NCBI Taxonomy" id="48420"/>
    <lineage>
        <taxon>Eukaryota</taxon>
        <taxon>Metazoa</taxon>
        <taxon>Chordata</taxon>
        <taxon>Craniata</taxon>
        <taxon>Vertebrata</taxon>
        <taxon>Euteleostomi</taxon>
        <taxon>Mammalia</taxon>
        <taxon>Eutheria</taxon>
        <taxon>Laurasiatheria</taxon>
        <taxon>Carnivora</taxon>
        <taxon>Caniformia</taxon>
        <taxon>Musteloidea</taxon>
        <taxon>Mustelidae</taxon>
        <taxon>Guloninae</taxon>
        <taxon>Gulo</taxon>
    </lineage>
</organism>
<dbReference type="GO" id="GO:0005886">
    <property type="term" value="C:plasma membrane"/>
    <property type="evidence" value="ECO:0007669"/>
    <property type="project" value="UniProtKB-SubCell"/>
</dbReference>
<protein>
    <recommendedName>
        <fullName evidence="8">Claudin</fullName>
    </recommendedName>
</protein>
<feature type="transmembrane region" description="Helical" evidence="8">
    <location>
        <begin position="79"/>
        <end position="102"/>
    </location>
</feature>
<dbReference type="FunFam" id="1.20.140.150:FF:000001">
    <property type="entry name" value="Claudin"/>
    <property type="match status" value="1"/>
</dbReference>
<dbReference type="PANTHER" id="PTHR12002">
    <property type="entry name" value="CLAUDIN"/>
    <property type="match status" value="1"/>
</dbReference>
<evidence type="ECO:0000256" key="7">
    <source>
        <dbReference type="ARBA" id="ARBA00023136"/>
    </source>
</evidence>
<dbReference type="GO" id="GO:0005923">
    <property type="term" value="C:bicellular tight junction"/>
    <property type="evidence" value="ECO:0007669"/>
    <property type="project" value="UniProtKB-SubCell"/>
</dbReference>
<comment type="function">
    <text evidence="8">Claudins function as major constituents of the tight junction complexes that regulate the permeability of epithelia.</text>
</comment>
<dbReference type="PROSITE" id="PS01346">
    <property type="entry name" value="CLAUDIN"/>
    <property type="match status" value="1"/>
</dbReference>
<evidence type="ECO:0000256" key="3">
    <source>
        <dbReference type="ARBA" id="ARBA00022475"/>
    </source>
</evidence>
<dbReference type="PRINTS" id="PR01385">
    <property type="entry name" value="CLAUDIN14"/>
</dbReference>
<dbReference type="Pfam" id="PF00822">
    <property type="entry name" value="PMP22_Claudin"/>
    <property type="match status" value="1"/>
</dbReference>
<evidence type="ECO:0000256" key="1">
    <source>
        <dbReference type="ARBA" id="ARBA00008295"/>
    </source>
</evidence>
<keyword evidence="7 8" id="KW-0472">Membrane</keyword>
<dbReference type="AlphaFoldDB" id="A0A9X9LN10"/>
<dbReference type="InterPro" id="IPR006187">
    <property type="entry name" value="Claudin"/>
</dbReference>
<evidence type="ECO:0000313" key="9">
    <source>
        <dbReference type="EMBL" id="VCW77277.1"/>
    </source>
</evidence>
<dbReference type="InterPro" id="IPR017974">
    <property type="entry name" value="Claudin_CS"/>
</dbReference>
<keyword evidence="3 8" id="KW-1003">Cell membrane</keyword>
<gene>
    <name evidence="9" type="ORF">BN2614_LOCUS1</name>
</gene>
<keyword evidence="5 8" id="KW-0965">Cell junction</keyword>
<comment type="caution">
    <text evidence="8">Lacks conserved residue(s) required for the propagation of feature annotation.</text>
</comment>
<proteinExistence type="inferred from homology"/>
<comment type="caution">
    <text evidence="9">The sequence shown here is derived from an EMBL/GenBank/DDBJ whole genome shotgun (WGS) entry which is preliminary data.</text>
</comment>
<evidence type="ECO:0000313" key="10">
    <source>
        <dbReference type="Proteomes" id="UP000269945"/>
    </source>
</evidence>